<accession>A0A6A4SWY5</accession>
<dbReference type="Proteomes" id="UP000438429">
    <property type="component" value="Unassembled WGS sequence"/>
</dbReference>
<gene>
    <name evidence="2" type="ORF">F2P81_013279</name>
</gene>
<evidence type="ECO:0000313" key="2">
    <source>
        <dbReference type="EMBL" id="KAF0035521.1"/>
    </source>
</evidence>
<dbReference type="AlphaFoldDB" id="A0A6A4SWY5"/>
<sequence length="183" mass="21764">MRRWRIHRFTDRIFVIFWSNYKDPNRLLTNQEIIMDQLKVIEMYIQKSRDPNVLDSIDAFILLLDAGFVLNWRGINGKTAFHSLQLKDVITGTIRNNKLTGTATNQEVETYIKKRLHLAGGRDGRRKHREERRRTAQETHLVNRSGPLKCHYSMRSVGRMWIWNVDQIRSRIFFYCGPDLGQF</sequence>
<evidence type="ECO:0000313" key="3">
    <source>
        <dbReference type="Proteomes" id="UP000438429"/>
    </source>
</evidence>
<dbReference type="EMBL" id="VEVO01000011">
    <property type="protein sequence ID" value="KAF0035521.1"/>
    <property type="molecule type" value="Genomic_DNA"/>
</dbReference>
<organism evidence="2 3">
    <name type="scientific">Scophthalmus maximus</name>
    <name type="common">Turbot</name>
    <name type="synonym">Psetta maxima</name>
    <dbReference type="NCBI Taxonomy" id="52904"/>
    <lineage>
        <taxon>Eukaryota</taxon>
        <taxon>Metazoa</taxon>
        <taxon>Chordata</taxon>
        <taxon>Craniata</taxon>
        <taxon>Vertebrata</taxon>
        <taxon>Euteleostomi</taxon>
        <taxon>Actinopterygii</taxon>
        <taxon>Neopterygii</taxon>
        <taxon>Teleostei</taxon>
        <taxon>Neoteleostei</taxon>
        <taxon>Acanthomorphata</taxon>
        <taxon>Carangaria</taxon>
        <taxon>Pleuronectiformes</taxon>
        <taxon>Pleuronectoidei</taxon>
        <taxon>Scophthalmidae</taxon>
        <taxon>Scophthalmus</taxon>
    </lineage>
</organism>
<name>A0A6A4SWY5_SCOMX</name>
<evidence type="ECO:0000256" key="1">
    <source>
        <dbReference type="SAM" id="MobiDB-lite"/>
    </source>
</evidence>
<feature type="region of interest" description="Disordered" evidence="1">
    <location>
        <begin position="119"/>
        <end position="139"/>
    </location>
</feature>
<protein>
    <submittedName>
        <fullName evidence="2">Uncharacterized protein</fullName>
    </submittedName>
</protein>
<reference evidence="2 3" key="1">
    <citation type="submission" date="2019-06" db="EMBL/GenBank/DDBJ databases">
        <title>Draft genomes of female and male turbot (Scophthalmus maximus).</title>
        <authorList>
            <person name="Xu H."/>
            <person name="Xu X.-W."/>
            <person name="Shao C."/>
            <person name="Chen S."/>
        </authorList>
    </citation>
    <scope>NUCLEOTIDE SEQUENCE [LARGE SCALE GENOMIC DNA]</scope>
    <source>
        <strain evidence="2">Ysfricsl-2016a</strain>
        <tissue evidence="2">Blood</tissue>
    </source>
</reference>
<proteinExistence type="predicted"/>
<comment type="caution">
    <text evidence="2">The sequence shown here is derived from an EMBL/GenBank/DDBJ whole genome shotgun (WGS) entry which is preliminary data.</text>
</comment>